<sequence>MDKEMMKGSIDLLLLSELKRCDSYGYEIVKSLKLRSNDLYDMSEGTLYPALKRLENKAFVESYWGETSDGGRRKYYRITESGKTELSRKLKDWKDINRMIINVTEGAT</sequence>
<dbReference type="Proteomes" id="UP000518605">
    <property type="component" value="Unassembled WGS sequence"/>
</dbReference>
<dbReference type="RefSeq" id="WP_183567015.1">
    <property type="nucleotide sequence ID" value="NZ_CBCSLB010000014.1"/>
</dbReference>
<evidence type="ECO:0000313" key="3">
    <source>
        <dbReference type="Proteomes" id="UP000518605"/>
    </source>
</evidence>
<dbReference type="PANTHER" id="PTHR33169">
    <property type="entry name" value="PADR-FAMILY TRANSCRIPTIONAL REGULATOR"/>
    <property type="match status" value="1"/>
</dbReference>
<dbReference type="Gene3D" id="1.10.10.10">
    <property type="entry name" value="Winged helix-like DNA-binding domain superfamily/Winged helix DNA-binding domain"/>
    <property type="match status" value="1"/>
</dbReference>
<evidence type="ECO:0000313" key="2">
    <source>
        <dbReference type="EMBL" id="MBB3154132.1"/>
    </source>
</evidence>
<dbReference type="SUPFAM" id="SSF46785">
    <property type="entry name" value="Winged helix' DNA-binding domain"/>
    <property type="match status" value="1"/>
</dbReference>
<evidence type="ECO:0000259" key="1">
    <source>
        <dbReference type="Pfam" id="PF03551"/>
    </source>
</evidence>
<dbReference type="InterPro" id="IPR052509">
    <property type="entry name" value="Metal_resp_DNA-bind_regulator"/>
</dbReference>
<dbReference type="GO" id="GO:0003677">
    <property type="term" value="F:DNA binding"/>
    <property type="evidence" value="ECO:0007669"/>
    <property type="project" value="UniProtKB-KW"/>
</dbReference>
<proteinExistence type="predicted"/>
<gene>
    <name evidence="2" type="ORF">FHS16_004208</name>
</gene>
<accession>A0A7W5CAQ2</accession>
<dbReference type="AlphaFoldDB" id="A0A7W5CAQ2"/>
<dbReference type="EMBL" id="JACHXW010000014">
    <property type="protein sequence ID" value="MBB3154132.1"/>
    <property type="molecule type" value="Genomic_DNA"/>
</dbReference>
<name>A0A7W5CAQ2_9BACL</name>
<protein>
    <submittedName>
        <fullName evidence="2">DNA-binding PadR family transcriptional regulator</fullName>
    </submittedName>
</protein>
<dbReference type="InterPro" id="IPR036388">
    <property type="entry name" value="WH-like_DNA-bd_sf"/>
</dbReference>
<dbReference type="PANTHER" id="PTHR33169:SF25">
    <property type="entry name" value="DNA-BINDING PROTEIN YIZB-RELATED"/>
    <property type="match status" value="1"/>
</dbReference>
<reference evidence="2 3" key="1">
    <citation type="submission" date="2020-08" db="EMBL/GenBank/DDBJ databases">
        <title>Genomic Encyclopedia of Type Strains, Phase III (KMG-III): the genomes of soil and plant-associated and newly described type strains.</title>
        <authorList>
            <person name="Whitman W."/>
        </authorList>
    </citation>
    <scope>NUCLEOTIDE SEQUENCE [LARGE SCALE GENOMIC DNA]</scope>
    <source>
        <strain evidence="2 3">CECT 8234</strain>
    </source>
</reference>
<dbReference type="Pfam" id="PF03551">
    <property type="entry name" value="PadR"/>
    <property type="match status" value="1"/>
</dbReference>
<keyword evidence="2" id="KW-0238">DNA-binding</keyword>
<dbReference type="InterPro" id="IPR005149">
    <property type="entry name" value="Tscrpt_reg_PadR_N"/>
</dbReference>
<comment type="caution">
    <text evidence="2">The sequence shown here is derived from an EMBL/GenBank/DDBJ whole genome shotgun (WGS) entry which is preliminary data.</text>
</comment>
<organism evidence="2 3">
    <name type="scientific">Paenibacillus endophyticus</name>
    <dbReference type="NCBI Taxonomy" id="1294268"/>
    <lineage>
        <taxon>Bacteria</taxon>
        <taxon>Bacillati</taxon>
        <taxon>Bacillota</taxon>
        <taxon>Bacilli</taxon>
        <taxon>Bacillales</taxon>
        <taxon>Paenibacillaceae</taxon>
        <taxon>Paenibacillus</taxon>
    </lineage>
</organism>
<dbReference type="InterPro" id="IPR036390">
    <property type="entry name" value="WH_DNA-bd_sf"/>
</dbReference>
<keyword evidence="3" id="KW-1185">Reference proteome</keyword>
<feature type="domain" description="Transcription regulator PadR N-terminal" evidence="1">
    <location>
        <begin position="14"/>
        <end position="87"/>
    </location>
</feature>